<feature type="transmembrane region" description="Helical" evidence="1">
    <location>
        <begin position="262"/>
        <end position="282"/>
    </location>
</feature>
<proteinExistence type="predicted"/>
<dbReference type="PANTHER" id="PTHR43044:SF2">
    <property type="entry name" value="POLYSULPHIDE REDUCTASE NRFD"/>
    <property type="match status" value="1"/>
</dbReference>
<reference evidence="2" key="1">
    <citation type="submission" date="2018-05" db="EMBL/GenBank/DDBJ databases">
        <authorList>
            <person name="Lanie J.A."/>
            <person name="Ng W.-L."/>
            <person name="Kazmierczak K.M."/>
            <person name="Andrzejewski T.M."/>
            <person name="Davidsen T.M."/>
            <person name="Wayne K.J."/>
            <person name="Tettelin H."/>
            <person name="Glass J.I."/>
            <person name="Rusch D."/>
            <person name="Podicherti R."/>
            <person name="Tsui H.-C.T."/>
            <person name="Winkler M.E."/>
        </authorList>
    </citation>
    <scope>NUCLEOTIDE SEQUENCE</scope>
</reference>
<feature type="transmembrane region" description="Helical" evidence="1">
    <location>
        <begin position="110"/>
        <end position="132"/>
    </location>
</feature>
<keyword evidence="1" id="KW-0812">Transmembrane</keyword>
<accession>A0A381PPR4</accession>
<evidence type="ECO:0008006" key="3">
    <source>
        <dbReference type="Google" id="ProtNLM"/>
    </source>
</evidence>
<protein>
    <recommendedName>
        <fullName evidence="3">Molybdopterin oxidoreductase</fullName>
    </recommendedName>
</protein>
<feature type="transmembrane region" description="Helical" evidence="1">
    <location>
        <begin position="74"/>
        <end position="98"/>
    </location>
</feature>
<feature type="transmembrane region" description="Helical" evidence="1">
    <location>
        <begin position="344"/>
        <end position="363"/>
    </location>
</feature>
<evidence type="ECO:0000313" key="2">
    <source>
        <dbReference type="EMBL" id="SUZ69035.1"/>
    </source>
</evidence>
<organism evidence="2">
    <name type="scientific">marine metagenome</name>
    <dbReference type="NCBI Taxonomy" id="408172"/>
    <lineage>
        <taxon>unclassified sequences</taxon>
        <taxon>metagenomes</taxon>
        <taxon>ecological metagenomes</taxon>
    </lineage>
</organism>
<dbReference type="PANTHER" id="PTHR43044">
    <property type="match status" value="1"/>
</dbReference>
<name>A0A381PPR4_9ZZZZ</name>
<keyword evidence="1" id="KW-0472">Membrane</keyword>
<dbReference type="EMBL" id="UINC01001050">
    <property type="protein sequence ID" value="SUZ69035.1"/>
    <property type="molecule type" value="Genomic_DNA"/>
</dbReference>
<feature type="transmembrane region" description="Helical" evidence="1">
    <location>
        <begin position="163"/>
        <end position="182"/>
    </location>
</feature>
<keyword evidence="1" id="KW-1133">Transmembrane helix</keyword>
<feature type="transmembrane region" description="Helical" evidence="1">
    <location>
        <begin position="420"/>
        <end position="440"/>
    </location>
</feature>
<gene>
    <name evidence="2" type="ORF">METZ01_LOCUS21889</name>
</gene>
<feature type="transmembrane region" description="Helical" evidence="1">
    <location>
        <begin position="39"/>
        <end position="62"/>
    </location>
</feature>
<dbReference type="AlphaFoldDB" id="A0A381PPR4"/>
<evidence type="ECO:0000256" key="1">
    <source>
        <dbReference type="SAM" id="Phobius"/>
    </source>
</evidence>
<feature type="transmembrane region" description="Helical" evidence="1">
    <location>
        <begin position="224"/>
        <end position="242"/>
    </location>
</feature>
<feature type="transmembrane region" description="Helical" evidence="1">
    <location>
        <begin position="303"/>
        <end position="324"/>
    </location>
</feature>
<sequence length="476" mass="52743">MAATEPKGHGQHAGMWVFPDVTVMSREVTEKTKSSPKPFTIALVAAGILFILGIVGFIARAVGDGFGEIGPWGYYIAVFSMVFMVTGAAPLVSVAFRFTKSHWRRPLSRVSELFAIVGILNLLMFIPLMFLLPSIGNPEAAVGGELAVRRTIWLEGPIGAPHAWDLVGVIGVVVTSMFILWLSALPDMAECRHTATGFRRWLYSKLSGNWYGTKRQWNAQKAGLALLGAFYFMTLIFVQFLISSDYAQSLIPGWKDSIFPVIYTITSLQMGFGSILVTLFIIRRWGGYEGYIGKSTFWSGSKVLLGITLLWVYHLFAFFITFWYGRLEIEQNVLKYLVTDTYAIVFLFNLAFSFALPFAVLIWNPVRRSAWGPALAGALVIIGGIMFNIRIFVGAANAAPGSNLYHGIMEHVPAPVYPDIWDVLMVIGGIGAGVFVFLLATRLLPILAIWEVKEGALYQKWGKLLRGEYLILGKPE</sequence>
<feature type="transmembrane region" description="Helical" evidence="1">
    <location>
        <begin position="375"/>
        <end position="400"/>
    </location>
</feature>